<feature type="chain" id="PRO_5012869886" evidence="1">
    <location>
        <begin position="24"/>
        <end position="83"/>
    </location>
</feature>
<dbReference type="EMBL" id="MCFF01000040">
    <property type="protein sequence ID" value="ORZ07776.1"/>
    <property type="molecule type" value="Genomic_DNA"/>
</dbReference>
<dbReference type="GeneID" id="33567139"/>
<sequence length="83" mass="9050">MKLYQIFVAIAMAALFLISSGDAVCVCNQHVVGLYCGNSHLLHGCLPNVLYQCNGHGYATVYKRCRYGCVTDRGGKGHCKEHA</sequence>
<name>A0A1Y2GEN2_9FUNG</name>
<dbReference type="AlphaFoldDB" id="A0A1Y2GEN2"/>
<evidence type="ECO:0000313" key="2">
    <source>
        <dbReference type="EMBL" id="ORZ07776.1"/>
    </source>
</evidence>
<comment type="caution">
    <text evidence="2">The sequence shown here is derived from an EMBL/GenBank/DDBJ whole genome shotgun (WGS) entry which is preliminary data.</text>
</comment>
<proteinExistence type="predicted"/>
<feature type="signal peptide" evidence="1">
    <location>
        <begin position="1"/>
        <end position="23"/>
    </location>
</feature>
<keyword evidence="1" id="KW-0732">Signal</keyword>
<dbReference type="Proteomes" id="UP000193648">
    <property type="component" value="Unassembled WGS sequence"/>
</dbReference>
<reference evidence="2 3" key="1">
    <citation type="submission" date="2016-07" db="EMBL/GenBank/DDBJ databases">
        <title>Pervasive Adenine N6-methylation of Active Genes in Fungi.</title>
        <authorList>
            <consortium name="DOE Joint Genome Institute"/>
            <person name="Mondo S.J."/>
            <person name="Dannebaum R.O."/>
            <person name="Kuo R.C."/>
            <person name="Labutti K."/>
            <person name="Haridas S."/>
            <person name="Kuo A."/>
            <person name="Salamov A."/>
            <person name="Ahrendt S.R."/>
            <person name="Lipzen A."/>
            <person name="Sullivan W."/>
            <person name="Andreopoulos W.B."/>
            <person name="Clum A."/>
            <person name="Lindquist E."/>
            <person name="Daum C."/>
            <person name="Ramamoorthy G.K."/>
            <person name="Gryganskyi A."/>
            <person name="Culley D."/>
            <person name="Magnuson J.K."/>
            <person name="James T.Y."/>
            <person name="O'Malley M.A."/>
            <person name="Stajich J.E."/>
            <person name="Spatafora J.W."/>
            <person name="Visel A."/>
            <person name="Grigoriev I.V."/>
        </authorList>
    </citation>
    <scope>NUCLEOTIDE SEQUENCE [LARGE SCALE GENOMIC DNA]</scope>
    <source>
        <strain evidence="2 3">NRRL 3116</strain>
    </source>
</reference>
<dbReference type="InParanoid" id="A0A1Y2GEN2"/>
<protein>
    <submittedName>
        <fullName evidence="2">Uncharacterized protein</fullName>
    </submittedName>
</protein>
<keyword evidence="3" id="KW-1185">Reference proteome</keyword>
<dbReference type="RefSeq" id="XP_021878142.1">
    <property type="nucleotide sequence ID" value="XM_022025295.1"/>
</dbReference>
<gene>
    <name evidence="2" type="ORF">BCR41DRAFT_360023</name>
</gene>
<accession>A0A1Y2GEN2</accession>
<organism evidence="2 3">
    <name type="scientific">Lobosporangium transversale</name>
    <dbReference type="NCBI Taxonomy" id="64571"/>
    <lineage>
        <taxon>Eukaryota</taxon>
        <taxon>Fungi</taxon>
        <taxon>Fungi incertae sedis</taxon>
        <taxon>Mucoromycota</taxon>
        <taxon>Mortierellomycotina</taxon>
        <taxon>Mortierellomycetes</taxon>
        <taxon>Mortierellales</taxon>
        <taxon>Mortierellaceae</taxon>
        <taxon>Lobosporangium</taxon>
    </lineage>
</organism>
<evidence type="ECO:0000313" key="3">
    <source>
        <dbReference type="Proteomes" id="UP000193648"/>
    </source>
</evidence>
<evidence type="ECO:0000256" key="1">
    <source>
        <dbReference type="SAM" id="SignalP"/>
    </source>
</evidence>